<sequence>QGPEAATTPAADEVSAILEELNSCSPELAFVVAEFRGELLAGSRGFQGDAAWWTHLEVRFALRCLLRRLEESLESFALRFDDRASGAASQLQKLQLLTRLVSAFEATTEPRLANSAQPPLGLKVERRYGLKPSE</sequence>
<name>A0A813JAS7_POLGL</name>
<proteinExistence type="predicted"/>
<organism evidence="1 2">
    <name type="scientific">Polarella glacialis</name>
    <name type="common">Dinoflagellate</name>
    <dbReference type="NCBI Taxonomy" id="89957"/>
    <lineage>
        <taxon>Eukaryota</taxon>
        <taxon>Sar</taxon>
        <taxon>Alveolata</taxon>
        <taxon>Dinophyceae</taxon>
        <taxon>Suessiales</taxon>
        <taxon>Suessiaceae</taxon>
        <taxon>Polarella</taxon>
    </lineage>
</organism>
<dbReference type="Proteomes" id="UP000626109">
    <property type="component" value="Unassembled WGS sequence"/>
</dbReference>
<reference evidence="1" key="1">
    <citation type="submission" date="2021-02" db="EMBL/GenBank/DDBJ databases">
        <authorList>
            <person name="Dougan E. K."/>
            <person name="Rhodes N."/>
            <person name="Thang M."/>
            <person name="Chan C."/>
        </authorList>
    </citation>
    <scope>NUCLEOTIDE SEQUENCE</scope>
</reference>
<gene>
    <name evidence="1" type="ORF">PGLA2088_LOCUS17727</name>
</gene>
<accession>A0A813JAS7</accession>
<feature type="non-terminal residue" evidence="1">
    <location>
        <position position="1"/>
    </location>
</feature>
<dbReference type="AlphaFoldDB" id="A0A813JAS7"/>
<feature type="non-terminal residue" evidence="1">
    <location>
        <position position="134"/>
    </location>
</feature>
<dbReference type="EMBL" id="CAJNNW010024050">
    <property type="protein sequence ID" value="CAE8671541.1"/>
    <property type="molecule type" value="Genomic_DNA"/>
</dbReference>
<comment type="caution">
    <text evidence="1">The sequence shown here is derived from an EMBL/GenBank/DDBJ whole genome shotgun (WGS) entry which is preliminary data.</text>
</comment>
<evidence type="ECO:0000313" key="1">
    <source>
        <dbReference type="EMBL" id="CAE8671541.1"/>
    </source>
</evidence>
<evidence type="ECO:0000313" key="2">
    <source>
        <dbReference type="Proteomes" id="UP000626109"/>
    </source>
</evidence>
<protein>
    <submittedName>
        <fullName evidence="1">Uncharacterized protein</fullName>
    </submittedName>
</protein>